<evidence type="ECO:0000313" key="3">
    <source>
        <dbReference type="Proteomes" id="UP001147782"/>
    </source>
</evidence>
<dbReference type="EMBL" id="JAPZBS010000002">
    <property type="protein sequence ID" value="KAJ5379868.1"/>
    <property type="molecule type" value="Genomic_DNA"/>
</dbReference>
<proteinExistence type="predicted"/>
<name>A0A9W9VF60_9EURO</name>
<keyword evidence="1" id="KW-0472">Membrane</keyword>
<organism evidence="2 3">
    <name type="scientific">Penicillium cataractarum</name>
    <dbReference type="NCBI Taxonomy" id="2100454"/>
    <lineage>
        <taxon>Eukaryota</taxon>
        <taxon>Fungi</taxon>
        <taxon>Dikarya</taxon>
        <taxon>Ascomycota</taxon>
        <taxon>Pezizomycotina</taxon>
        <taxon>Eurotiomycetes</taxon>
        <taxon>Eurotiomycetidae</taxon>
        <taxon>Eurotiales</taxon>
        <taxon>Aspergillaceae</taxon>
        <taxon>Penicillium</taxon>
    </lineage>
</organism>
<accession>A0A9W9VF60</accession>
<feature type="transmembrane region" description="Helical" evidence="1">
    <location>
        <begin position="20"/>
        <end position="38"/>
    </location>
</feature>
<keyword evidence="1" id="KW-0812">Transmembrane</keyword>
<sequence length="59" mass="6659">MELTGADRTTPFLQEANRVLVAVGLSLSTSCLVMRLYTKGLILRKFWWDDGTQLMLSPN</sequence>
<reference evidence="2" key="2">
    <citation type="journal article" date="2023" name="IMA Fungus">
        <title>Comparative genomic study of the Penicillium genus elucidates a diverse pangenome and 15 lateral gene transfer events.</title>
        <authorList>
            <person name="Petersen C."/>
            <person name="Sorensen T."/>
            <person name="Nielsen M.R."/>
            <person name="Sondergaard T.E."/>
            <person name="Sorensen J.L."/>
            <person name="Fitzpatrick D.A."/>
            <person name="Frisvad J.C."/>
            <person name="Nielsen K.L."/>
        </authorList>
    </citation>
    <scope>NUCLEOTIDE SEQUENCE</scope>
    <source>
        <strain evidence="2">IBT 29864</strain>
    </source>
</reference>
<keyword evidence="3" id="KW-1185">Reference proteome</keyword>
<dbReference type="RefSeq" id="XP_056557439.1">
    <property type="nucleotide sequence ID" value="XM_056695227.1"/>
</dbReference>
<keyword evidence="1" id="KW-1133">Transmembrane helix</keyword>
<comment type="caution">
    <text evidence="2">The sequence shown here is derived from an EMBL/GenBank/DDBJ whole genome shotgun (WGS) entry which is preliminary data.</text>
</comment>
<evidence type="ECO:0000256" key="1">
    <source>
        <dbReference type="SAM" id="Phobius"/>
    </source>
</evidence>
<dbReference type="AlphaFoldDB" id="A0A9W9VF60"/>
<reference evidence="2" key="1">
    <citation type="submission" date="2022-11" db="EMBL/GenBank/DDBJ databases">
        <authorList>
            <person name="Petersen C."/>
        </authorList>
    </citation>
    <scope>NUCLEOTIDE SEQUENCE</scope>
    <source>
        <strain evidence="2">IBT 29864</strain>
    </source>
</reference>
<dbReference type="Proteomes" id="UP001147782">
    <property type="component" value="Unassembled WGS sequence"/>
</dbReference>
<dbReference type="OrthoDB" id="4328783at2759"/>
<protein>
    <submittedName>
        <fullName evidence="2">Uncharacterized protein</fullName>
    </submittedName>
</protein>
<gene>
    <name evidence="2" type="ORF">N7496_002296</name>
</gene>
<dbReference type="GeneID" id="81434404"/>
<evidence type="ECO:0000313" key="2">
    <source>
        <dbReference type="EMBL" id="KAJ5379868.1"/>
    </source>
</evidence>